<organism evidence="8 9">
    <name type="scientific">Caulobacter hibisci</name>
    <dbReference type="NCBI Taxonomy" id="2035993"/>
    <lineage>
        <taxon>Bacteria</taxon>
        <taxon>Pseudomonadati</taxon>
        <taxon>Pseudomonadota</taxon>
        <taxon>Alphaproteobacteria</taxon>
        <taxon>Caulobacterales</taxon>
        <taxon>Caulobacteraceae</taxon>
        <taxon>Caulobacter</taxon>
    </lineage>
</organism>
<dbReference type="Proteomes" id="UP000639859">
    <property type="component" value="Unassembled WGS sequence"/>
</dbReference>
<dbReference type="Gene3D" id="1.10.10.10">
    <property type="entry name" value="Winged helix-like DNA-binding domain superfamily/Winged helix DNA-binding domain"/>
    <property type="match status" value="1"/>
</dbReference>
<dbReference type="InterPro" id="IPR036388">
    <property type="entry name" value="WH-like_DNA-bd_sf"/>
</dbReference>
<evidence type="ECO:0000259" key="7">
    <source>
        <dbReference type="Pfam" id="PF08281"/>
    </source>
</evidence>
<dbReference type="Pfam" id="PF08281">
    <property type="entry name" value="Sigma70_r4_2"/>
    <property type="match status" value="1"/>
</dbReference>
<keyword evidence="2" id="KW-0805">Transcription regulation</keyword>
<feature type="region of interest" description="Disordered" evidence="5">
    <location>
        <begin position="229"/>
        <end position="300"/>
    </location>
</feature>
<dbReference type="EMBL" id="JADWOX010000011">
    <property type="protein sequence ID" value="MBI1685150.1"/>
    <property type="molecule type" value="Genomic_DNA"/>
</dbReference>
<evidence type="ECO:0000313" key="9">
    <source>
        <dbReference type="Proteomes" id="UP000639859"/>
    </source>
</evidence>
<comment type="caution">
    <text evidence="8">The sequence shown here is derived from an EMBL/GenBank/DDBJ whole genome shotgun (WGS) entry which is preliminary data.</text>
</comment>
<feature type="compositionally biased region" description="Basic and acidic residues" evidence="5">
    <location>
        <begin position="284"/>
        <end position="295"/>
    </location>
</feature>
<dbReference type="SUPFAM" id="SSF88946">
    <property type="entry name" value="Sigma2 domain of RNA polymerase sigma factors"/>
    <property type="match status" value="1"/>
</dbReference>
<dbReference type="PANTHER" id="PTHR43133:SF63">
    <property type="entry name" value="RNA POLYMERASE SIGMA FACTOR FECI-RELATED"/>
    <property type="match status" value="1"/>
</dbReference>
<evidence type="ECO:0000256" key="3">
    <source>
        <dbReference type="ARBA" id="ARBA00023082"/>
    </source>
</evidence>
<dbReference type="InterPro" id="IPR013324">
    <property type="entry name" value="RNA_pol_sigma_r3/r4-like"/>
</dbReference>
<comment type="similarity">
    <text evidence="1">Belongs to the sigma-70 factor family. ECF subfamily.</text>
</comment>
<keyword evidence="3" id="KW-0731">Sigma factor</keyword>
<feature type="domain" description="RNA polymerase sigma factor 70 region 4 type 2" evidence="7">
    <location>
        <begin position="169"/>
        <end position="208"/>
    </location>
</feature>
<evidence type="ECO:0000256" key="1">
    <source>
        <dbReference type="ARBA" id="ARBA00010641"/>
    </source>
</evidence>
<dbReference type="InterPro" id="IPR013249">
    <property type="entry name" value="RNA_pol_sigma70_r4_t2"/>
</dbReference>
<sequence>MIKLARAIDATSRLRDCPRNDGRAGLEADWTAARDARGGHEAEETMSSPALSRNPEVLQKLDTRFRRPLMSFFLRRVFNRAEAEDLTQQVFVKLVGSSEVDRLENADRFVFTVAANLLRDRAKNVARRHEAQSVSIDPHLVAEISRQAQEEISPERVLLGREALADVFRSIDELGEKTKAIFVLHRLENMKHREIAELLGIGVSTVESMSSGPLCIWRANTDLCRDRSTRAIGPGAPDGRSGLAGRAGRGRSGIEHRLRGLVGRRRSQSSGLDPGPGAVGAHRVPRDSRRDDGRARGRASVRTTIAQAGTALAVQPRPDCSDHRRRRHHRRRGCWLDRWTTGHL</sequence>
<feature type="domain" description="RNA polymerase sigma-70 region 2" evidence="6">
    <location>
        <begin position="63"/>
        <end position="126"/>
    </location>
</feature>
<dbReference type="PANTHER" id="PTHR43133">
    <property type="entry name" value="RNA POLYMERASE ECF-TYPE SIGMA FACTO"/>
    <property type="match status" value="1"/>
</dbReference>
<dbReference type="Gene3D" id="1.10.1740.10">
    <property type="match status" value="1"/>
</dbReference>
<dbReference type="InterPro" id="IPR007627">
    <property type="entry name" value="RNA_pol_sigma70_r2"/>
</dbReference>
<name>A0ABS0SZU2_9CAUL</name>
<dbReference type="Pfam" id="PF04542">
    <property type="entry name" value="Sigma70_r2"/>
    <property type="match status" value="1"/>
</dbReference>
<dbReference type="SUPFAM" id="SSF88659">
    <property type="entry name" value="Sigma3 and sigma4 domains of RNA polymerase sigma factors"/>
    <property type="match status" value="1"/>
</dbReference>
<proteinExistence type="inferred from homology"/>
<keyword evidence="4" id="KW-0804">Transcription</keyword>
<evidence type="ECO:0000256" key="5">
    <source>
        <dbReference type="SAM" id="MobiDB-lite"/>
    </source>
</evidence>
<dbReference type="InterPro" id="IPR013325">
    <property type="entry name" value="RNA_pol_sigma_r2"/>
</dbReference>
<accession>A0ABS0SZU2</accession>
<evidence type="ECO:0000259" key="6">
    <source>
        <dbReference type="Pfam" id="PF04542"/>
    </source>
</evidence>
<dbReference type="InterPro" id="IPR014284">
    <property type="entry name" value="RNA_pol_sigma-70_dom"/>
</dbReference>
<gene>
    <name evidence="8" type="ORF">I4Q42_15875</name>
</gene>
<reference evidence="8 9" key="1">
    <citation type="submission" date="2020-11" db="EMBL/GenBank/DDBJ databases">
        <title>genome sequence of strain KACC 18849.</title>
        <authorList>
            <person name="Gao J."/>
            <person name="Zhang X."/>
        </authorList>
    </citation>
    <scope>NUCLEOTIDE SEQUENCE [LARGE SCALE GENOMIC DNA]</scope>
    <source>
        <strain evidence="8 9">KACC 18849</strain>
    </source>
</reference>
<dbReference type="NCBIfam" id="TIGR02937">
    <property type="entry name" value="sigma70-ECF"/>
    <property type="match status" value="1"/>
</dbReference>
<keyword evidence="9" id="KW-1185">Reference proteome</keyword>
<evidence type="ECO:0000313" key="8">
    <source>
        <dbReference type="EMBL" id="MBI1685150.1"/>
    </source>
</evidence>
<evidence type="ECO:0000256" key="4">
    <source>
        <dbReference type="ARBA" id="ARBA00023163"/>
    </source>
</evidence>
<evidence type="ECO:0000256" key="2">
    <source>
        <dbReference type="ARBA" id="ARBA00023015"/>
    </source>
</evidence>
<protein>
    <submittedName>
        <fullName evidence="8">Sigma-70 family RNA polymerase sigma factor</fullName>
    </submittedName>
</protein>
<dbReference type="InterPro" id="IPR039425">
    <property type="entry name" value="RNA_pol_sigma-70-like"/>
</dbReference>